<keyword evidence="1" id="KW-0812">Transmembrane</keyword>
<protein>
    <submittedName>
        <fullName evidence="2">FixH family protein</fullName>
    </submittedName>
</protein>
<keyword evidence="1" id="KW-0472">Membrane</keyword>
<keyword evidence="1" id="KW-1133">Transmembrane helix</keyword>
<evidence type="ECO:0000313" key="2">
    <source>
        <dbReference type="EMBL" id="MBW2938272.1"/>
    </source>
</evidence>
<dbReference type="EMBL" id="JAHWDP010000003">
    <property type="protein sequence ID" value="MBW2938272.1"/>
    <property type="molecule type" value="Genomic_DNA"/>
</dbReference>
<dbReference type="RefSeq" id="WP_219052788.1">
    <property type="nucleotide sequence ID" value="NZ_JAHWDP010000003.1"/>
</dbReference>
<comment type="caution">
    <text evidence="2">The sequence shown here is derived from an EMBL/GenBank/DDBJ whole genome shotgun (WGS) entry which is preliminary data.</text>
</comment>
<reference evidence="2" key="1">
    <citation type="submission" date="2021-07" db="EMBL/GenBank/DDBJ databases">
        <title>Aureisphaera sp. CAU 1614 isolated from sea sediment.</title>
        <authorList>
            <person name="Kim W."/>
        </authorList>
    </citation>
    <scope>NUCLEOTIDE SEQUENCE</scope>
    <source>
        <strain evidence="2">CAU 1614</strain>
    </source>
</reference>
<feature type="transmembrane region" description="Helical" evidence="1">
    <location>
        <begin position="6"/>
        <end position="27"/>
    </location>
</feature>
<evidence type="ECO:0000313" key="3">
    <source>
        <dbReference type="Proteomes" id="UP001138686"/>
    </source>
</evidence>
<dbReference type="InterPro" id="IPR008620">
    <property type="entry name" value="FixH"/>
</dbReference>
<dbReference type="Pfam" id="PF05751">
    <property type="entry name" value="FixH"/>
    <property type="match status" value="1"/>
</dbReference>
<gene>
    <name evidence="2" type="ORF">KXJ69_09155</name>
</gene>
<dbReference type="Proteomes" id="UP001138686">
    <property type="component" value="Unassembled WGS sequence"/>
</dbReference>
<keyword evidence="3" id="KW-1185">Reference proteome</keyword>
<accession>A0A9X1FPW3</accession>
<proteinExistence type="predicted"/>
<organism evidence="2 3">
    <name type="scientific">Halomarinibacterium sedimenti</name>
    <dbReference type="NCBI Taxonomy" id="2857106"/>
    <lineage>
        <taxon>Bacteria</taxon>
        <taxon>Pseudomonadati</taxon>
        <taxon>Bacteroidota</taxon>
        <taxon>Flavobacteriia</taxon>
        <taxon>Flavobacteriales</taxon>
        <taxon>Flavobacteriaceae</taxon>
        <taxon>Halomarinibacterium</taxon>
    </lineage>
</organism>
<dbReference type="AlphaFoldDB" id="A0A9X1FPW3"/>
<evidence type="ECO:0000256" key="1">
    <source>
        <dbReference type="SAM" id="Phobius"/>
    </source>
</evidence>
<sequence length="148" mass="17205">MKINWGTGIVIGMIAFMGFIMFMVITMMTDKEYDHDMVTENYYAKDLVYQNEIDAEKKANSLTSKIKIEKSSEGLHIYFPEELQEKNVSGSIQMYRPSNEKLDFQIPLQIENSTMLIEDSKLVGGSWKVTIDWEMDGEQYLFKKAIVY</sequence>
<name>A0A9X1FPW3_9FLAO</name>